<dbReference type="PANTHER" id="PTHR11733">
    <property type="entry name" value="ZINC METALLOPROTEASE FAMILY M13 NEPRILYSIN-RELATED"/>
    <property type="match status" value="1"/>
</dbReference>
<keyword evidence="11" id="KW-1185">Reference proteome</keyword>
<evidence type="ECO:0000256" key="3">
    <source>
        <dbReference type="ARBA" id="ARBA00022670"/>
    </source>
</evidence>
<dbReference type="Proteomes" id="UP000199421">
    <property type="component" value="Unassembled WGS sequence"/>
</dbReference>
<evidence type="ECO:0000256" key="2">
    <source>
        <dbReference type="ARBA" id="ARBA00007357"/>
    </source>
</evidence>
<feature type="domain" description="Peptidase M13 C-terminal" evidence="8">
    <location>
        <begin position="480"/>
        <end position="681"/>
    </location>
</feature>
<dbReference type="InterPro" id="IPR000718">
    <property type="entry name" value="Peptidase_M13"/>
</dbReference>
<evidence type="ECO:0000313" key="10">
    <source>
        <dbReference type="EMBL" id="SEL16128.1"/>
    </source>
</evidence>
<dbReference type="GO" id="GO:0016485">
    <property type="term" value="P:protein processing"/>
    <property type="evidence" value="ECO:0007669"/>
    <property type="project" value="TreeGrafter"/>
</dbReference>
<comment type="similarity">
    <text evidence="2">Belongs to the peptidase M13 family.</text>
</comment>
<gene>
    <name evidence="10" type="ORF">SAMN05661044_02171</name>
</gene>
<name>A0A1H7MZD5_OLID1</name>
<dbReference type="Pfam" id="PF01431">
    <property type="entry name" value="Peptidase_M13"/>
    <property type="match status" value="1"/>
</dbReference>
<evidence type="ECO:0000256" key="7">
    <source>
        <dbReference type="ARBA" id="ARBA00023049"/>
    </source>
</evidence>
<evidence type="ECO:0000256" key="6">
    <source>
        <dbReference type="ARBA" id="ARBA00022833"/>
    </source>
</evidence>
<dbReference type="InterPro" id="IPR024079">
    <property type="entry name" value="MetalloPept_cat_dom_sf"/>
</dbReference>
<dbReference type="PROSITE" id="PS51257">
    <property type="entry name" value="PROKAR_LIPOPROTEIN"/>
    <property type="match status" value="1"/>
</dbReference>
<dbReference type="PRINTS" id="PR00786">
    <property type="entry name" value="NEPRILYSIN"/>
</dbReference>
<evidence type="ECO:0000256" key="1">
    <source>
        <dbReference type="ARBA" id="ARBA00001947"/>
    </source>
</evidence>
<dbReference type="InterPro" id="IPR018497">
    <property type="entry name" value="Peptidase_M13_C"/>
</dbReference>
<sequence length="684" mass="77658">MKYYFPLLYCGIAVMTFQGCTQSEKGTTLSNTPEKLIDPANMDTTVKPGDDFFHYASGVWLKNNPVPAKETRWGSFNQLRDFNAKAVKSILEEVVNNKEAKAGSPEQRVGDFFASAMDSTQIDARGDEPIKADLARINDISTIKDIVGEIGFQHTVGIGSPLYRFNIDQDEKNTAANIAQFGQGGLTLPDRDYYLVNNTRNRDIKQAYETYVQKLFTLAGSDDALAVKKFEQIWEIESALAKAQWSREEMRDPYKTYNKLTLAALEKSAPQLNWQETYNILKIKGADSVIINNPDFFKNTASLLTDEKIDQWKTYLQWNVLKNAAPILSTPFIEASFAFTQALTGQKEITPRWQRSFNVIDENIGDLLGQLYVAKYFKPEAKKRMVELVKNLSETYEERIKTLDWMSETTKKKAIEKLRAFTPKIGYPDKWKTYNDLEIKRDDYFGNIRRAKTWDYNDMVAQLGKPVDKTRWGMTPPTVNAYYNPVNNEIAFPAGILQFPFFDFAADDAVNYGGIGAVIGHEMTHGFDDQGRQYAADGNLKDWWTKEDADNFKKLADKVVNQYSGYTVLDTLHVKGKLTLGENLADLGGLAMAYAAFKKTPQGQSDEKIDGLTPDQRFFLSWAQVWRMNTTPETAAQLITVDPHSPADARTVGPIVNMDAWYKAFDVKEGNKLYKAENERVRVW</sequence>
<dbReference type="Pfam" id="PF05649">
    <property type="entry name" value="Peptidase_M13_N"/>
    <property type="match status" value="1"/>
</dbReference>
<evidence type="ECO:0000259" key="8">
    <source>
        <dbReference type="Pfam" id="PF01431"/>
    </source>
</evidence>
<dbReference type="GO" id="GO:0005886">
    <property type="term" value="C:plasma membrane"/>
    <property type="evidence" value="ECO:0007669"/>
    <property type="project" value="TreeGrafter"/>
</dbReference>
<keyword evidence="7" id="KW-0482">Metalloprotease</keyword>
<evidence type="ECO:0000259" key="9">
    <source>
        <dbReference type="Pfam" id="PF05649"/>
    </source>
</evidence>
<dbReference type="OrthoDB" id="9775677at2"/>
<dbReference type="Gene3D" id="3.40.390.10">
    <property type="entry name" value="Collagenase (Catalytic Domain)"/>
    <property type="match status" value="1"/>
</dbReference>
<proteinExistence type="inferred from homology"/>
<evidence type="ECO:0000313" key="11">
    <source>
        <dbReference type="Proteomes" id="UP000199421"/>
    </source>
</evidence>
<keyword evidence="5" id="KW-0378">Hydrolase</keyword>
<feature type="domain" description="Peptidase M13 N-terminal" evidence="9">
    <location>
        <begin position="48"/>
        <end position="428"/>
    </location>
</feature>
<dbReference type="AlphaFoldDB" id="A0A1H7MZD5"/>
<dbReference type="PANTHER" id="PTHR11733:SF167">
    <property type="entry name" value="FI17812P1-RELATED"/>
    <property type="match status" value="1"/>
</dbReference>
<dbReference type="InterPro" id="IPR042089">
    <property type="entry name" value="Peptidase_M13_dom_2"/>
</dbReference>
<keyword evidence="4" id="KW-0479">Metal-binding</keyword>
<keyword evidence="3" id="KW-0645">Protease</keyword>
<dbReference type="PROSITE" id="PS51885">
    <property type="entry name" value="NEPRILYSIN"/>
    <property type="match status" value="1"/>
</dbReference>
<dbReference type="STRING" id="407022.SAMN05661044_02171"/>
<dbReference type="EMBL" id="FOAF01000001">
    <property type="protein sequence ID" value="SEL16128.1"/>
    <property type="molecule type" value="Genomic_DNA"/>
</dbReference>
<keyword evidence="6" id="KW-0862">Zinc</keyword>
<dbReference type="CDD" id="cd08662">
    <property type="entry name" value="M13"/>
    <property type="match status" value="1"/>
</dbReference>
<evidence type="ECO:0000256" key="4">
    <source>
        <dbReference type="ARBA" id="ARBA00022723"/>
    </source>
</evidence>
<dbReference type="SUPFAM" id="SSF55486">
    <property type="entry name" value="Metalloproteases ('zincins'), catalytic domain"/>
    <property type="match status" value="1"/>
</dbReference>
<dbReference type="RefSeq" id="WP_093323367.1">
    <property type="nucleotide sequence ID" value="NZ_FOAF01000001.1"/>
</dbReference>
<dbReference type="GO" id="GO:0046872">
    <property type="term" value="F:metal ion binding"/>
    <property type="evidence" value="ECO:0007669"/>
    <property type="project" value="UniProtKB-KW"/>
</dbReference>
<dbReference type="GO" id="GO:0004222">
    <property type="term" value="F:metalloendopeptidase activity"/>
    <property type="evidence" value="ECO:0007669"/>
    <property type="project" value="InterPro"/>
</dbReference>
<accession>A0A1H7MZD5</accession>
<dbReference type="Gene3D" id="1.10.1380.10">
    <property type="entry name" value="Neutral endopeptidase , domain2"/>
    <property type="match status" value="1"/>
</dbReference>
<evidence type="ECO:0000256" key="5">
    <source>
        <dbReference type="ARBA" id="ARBA00022801"/>
    </source>
</evidence>
<organism evidence="10 11">
    <name type="scientific">Olivibacter domesticus</name>
    <name type="common">Pseudosphingobacterium domesticum</name>
    <dbReference type="NCBI Taxonomy" id="407022"/>
    <lineage>
        <taxon>Bacteria</taxon>
        <taxon>Pseudomonadati</taxon>
        <taxon>Bacteroidota</taxon>
        <taxon>Sphingobacteriia</taxon>
        <taxon>Sphingobacteriales</taxon>
        <taxon>Sphingobacteriaceae</taxon>
        <taxon>Olivibacter</taxon>
    </lineage>
</organism>
<comment type="cofactor">
    <cofactor evidence="1">
        <name>Zn(2+)</name>
        <dbReference type="ChEBI" id="CHEBI:29105"/>
    </cofactor>
</comment>
<dbReference type="InterPro" id="IPR008753">
    <property type="entry name" value="Peptidase_M13_N"/>
</dbReference>
<protein>
    <submittedName>
        <fullName evidence="10">Putative endopeptidase</fullName>
    </submittedName>
</protein>
<reference evidence="11" key="1">
    <citation type="submission" date="2016-10" db="EMBL/GenBank/DDBJ databases">
        <authorList>
            <person name="Varghese N."/>
            <person name="Submissions S."/>
        </authorList>
    </citation>
    <scope>NUCLEOTIDE SEQUENCE [LARGE SCALE GENOMIC DNA]</scope>
    <source>
        <strain evidence="11">DSM 18733</strain>
    </source>
</reference>